<feature type="compositionally biased region" description="Low complexity" evidence="2">
    <location>
        <begin position="73"/>
        <end position="90"/>
    </location>
</feature>
<dbReference type="Pfam" id="PF07491">
    <property type="entry name" value="PPI_Ypi1"/>
    <property type="match status" value="1"/>
</dbReference>
<feature type="region of interest" description="Disordered" evidence="2">
    <location>
        <begin position="3645"/>
        <end position="3666"/>
    </location>
</feature>
<organism evidence="4 5">
    <name type="scientific">Leishmania donovani</name>
    <dbReference type="NCBI Taxonomy" id="5661"/>
    <lineage>
        <taxon>Eukaryota</taxon>
        <taxon>Discoba</taxon>
        <taxon>Euglenozoa</taxon>
        <taxon>Kinetoplastea</taxon>
        <taxon>Metakinetoplastina</taxon>
        <taxon>Trypanosomatida</taxon>
        <taxon>Trypanosomatidae</taxon>
        <taxon>Leishmaniinae</taxon>
        <taxon>Leishmania</taxon>
    </lineage>
</organism>
<feature type="compositionally biased region" description="Low complexity" evidence="2">
    <location>
        <begin position="1656"/>
        <end position="1668"/>
    </location>
</feature>
<evidence type="ECO:0000313" key="4">
    <source>
        <dbReference type="EMBL" id="TPP45294.1"/>
    </source>
</evidence>
<dbReference type="EMBL" id="RHLD01000059">
    <property type="protein sequence ID" value="TPP45294.1"/>
    <property type="molecule type" value="Genomic_DNA"/>
</dbReference>
<feature type="region of interest" description="Disordered" evidence="2">
    <location>
        <begin position="2236"/>
        <end position="2264"/>
    </location>
</feature>
<feature type="region of interest" description="Disordered" evidence="2">
    <location>
        <begin position="2910"/>
        <end position="2953"/>
    </location>
</feature>
<dbReference type="VEuPathDB" id="TriTrypDB:LDHU3_07.1010"/>
<feature type="compositionally biased region" description="Low complexity" evidence="2">
    <location>
        <begin position="1414"/>
        <end position="1428"/>
    </location>
</feature>
<dbReference type="InterPro" id="IPR000719">
    <property type="entry name" value="Prot_kinase_dom"/>
</dbReference>
<gene>
    <name evidence="4" type="ORF">CGC20_1180</name>
</gene>
<dbReference type="PROSITE" id="PS50011">
    <property type="entry name" value="PROTEIN_KINASE_DOM"/>
    <property type="match status" value="1"/>
</dbReference>
<feature type="region of interest" description="Disordered" evidence="2">
    <location>
        <begin position="1682"/>
        <end position="1708"/>
    </location>
</feature>
<dbReference type="GO" id="GO:0004672">
    <property type="term" value="F:protein kinase activity"/>
    <property type="evidence" value="ECO:0007669"/>
    <property type="project" value="InterPro"/>
</dbReference>
<evidence type="ECO:0000313" key="5">
    <source>
        <dbReference type="Proteomes" id="UP000318821"/>
    </source>
</evidence>
<feature type="compositionally biased region" description="Polar residues" evidence="2">
    <location>
        <begin position="2012"/>
        <end position="2022"/>
    </location>
</feature>
<proteinExistence type="predicted"/>
<dbReference type="Pfam" id="PF00069">
    <property type="entry name" value="Pkinase"/>
    <property type="match status" value="1"/>
</dbReference>
<feature type="compositionally biased region" description="Polar residues" evidence="2">
    <location>
        <begin position="1566"/>
        <end position="1576"/>
    </location>
</feature>
<accession>A0A504XAP7</accession>
<evidence type="ECO:0000259" key="3">
    <source>
        <dbReference type="PROSITE" id="PS50011"/>
    </source>
</evidence>
<feature type="compositionally biased region" description="Polar residues" evidence="2">
    <location>
        <begin position="37"/>
        <end position="58"/>
    </location>
</feature>
<dbReference type="GO" id="GO:0005524">
    <property type="term" value="F:ATP binding"/>
    <property type="evidence" value="ECO:0007669"/>
    <property type="project" value="InterPro"/>
</dbReference>
<feature type="region of interest" description="Disordered" evidence="2">
    <location>
        <begin position="1414"/>
        <end position="1438"/>
    </location>
</feature>
<feature type="compositionally biased region" description="Polar residues" evidence="2">
    <location>
        <begin position="3517"/>
        <end position="3526"/>
    </location>
</feature>
<dbReference type="GO" id="GO:0004865">
    <property type="term" value="F:protein serine/threonine phosphatase inhibitor activity"/>
    <property type="evidence" value="ECO:0007669"/>
    <property type="project" value="InterPro"/>
</dbReference>
<dbReference type="InterPro" id="IPR011107">
    <property type="entry name" value="PPI_Ypi1"/>
</dbReference>
<sequence>MHNSSAASDLANAPHETQAELDASAEATLQPPFAASLQESLHEVTTASVSGGQRSQQDAPARPSTAGAALAVTPLARSLPSSRSRSATSAIPPPPLVRPAKKAVKASGHDCTTNGVVGSASLFRDWSTNAALLDEVLNTPFFHLLPKSTESTAGTVASSAAAHDPALQSVTLPTSDAPLPSMLLIALSDIEVLQQSFCAHTLVNPVKNQLGEFKRLVAASMRSELTHGHEPQHTENFAAEAQPAAAVTEDVHADHNAAGDEGEKATGSAMHDDDLADDSALIVSSLQAHDAAVRAALRTAHGFLYGSETVPVGVPVVYLQRARREWLTRYRVMHVQPHLQKAQRRRYEAWAAQHPQIQGFADGSADGATHQHGASASRSAMTPVSMCAALQPKYWRTISMERPSAVPTTTHPGTANAPPVEVEGVASGHSVVPPPTRRLWSSSSAHSASPLHALSPAKTTAVPAFYKAAWDVDLYDDLGLAVSAEQLDIMVRQATSRTAVEAMELDELAPQFSTTVANASFASPMELSAPPPLIRAGDLTQMQLTLPVFVYVVSRYLFVAHYAAYFPTGLFSRALIDPFYFPDAAQCTPEYALRAAPALRREARRVYASYAAKLADAHRCFPDRTRSTEVPLPPNDMFHLWELLCPPQRQDVAGRWNPIPWGQLMPEEEEALLDEGFKSVAHAGQDAIDKHLSHEEPLLSYPYARAARLTYRQRLQQLAQHPSLLAEVHRLLSQCEDIAMQFFTMVDMEQKGCITWEAFTNALIEEADVQDHQRKVRERAAHLTRTSASVFDRYVVEPLPSTLARLGYTGNVFEVRHSASLVMLEGANDYAVCDGTQLGSIHQRFLVRPMDVLCKELEDEPHDAFGRLIRGLRGHRGGGGDREIGRRRAYSATDTDGYDAALRQRPWRNNQRPLRVYVRYEDGRRLQESTALNMLQQLSPSRARAVTAAGRGTVDDHEGVFTSMRAHQPAKLVSLEGILVVENVSPCVPWPVFVTRGNDMLLRLYGASRAVQALPEAGVLRCTETVSSMEWAAGGRRARRSSVSSTGTTSDSAASRSAGAHGDGRELQGRRSGSPAQGDRALSSAVAPLSPHRRTHHDRIAVQREEYLLLGTRDGTILLVDLYALLNRVPRLATPADIHSGSTVEDVSSSAAGDGTYDVGGNGGAASTMGAASSVMQSTSERIGSSESAWSGYRDLARRTYYGDIGAFVVHTRQVHTPGTLVSSVVAAATSGLVVSSGLDGDVFTMRLAYPSSWITAAGMQRTPSGVAAGVGPATTDTSRPLVCIEVLHRMRVSDTGVRYALPIPFLSMLAVQTATNKVYLYHTSVLPTAPALVDGGRSDAASMQVSPAPLSTPRAVPEGVEVVADGGFSPVPAASSATPPRLELYDAAAPHLGSIVAMILVKELDQLITVDSSGSGAAQRGSGHGSSMSPCGVPTSSSALLRTTKNSIEVAVDAAEYRLQPCRSAAFNYAGRQLFVMGSHNAAHCFFVSGQSSSRAHTQPLRVLLVDTATVSRVGGVNHRLISLSSADCRVWSLLTGTMELGIRANSAEYRHLFNNRLTGRVRGRSSSIAKSAEQQRLGRKGGRGCRSRGARSRSNYRTRMHNAHDALVLAAASSSTTTGEPQRLLPPSVDDVMRAVSARPWSSHSHSHHHCAPRRAAGAAAGPHREAAVAAATASFPLLTAGKQPHGSAEAPGNSGGSGGGAEDDTDELVTNVMRDQNLLLSDIRCACLGPGGEWVGYALLHGDVRLHRSDSGRLLHTFITTPPSTEDLIEAAMQYQHLFTSVTAAYALPPLHPVTMGDAATAASHLSAGMSTACGGGGGSGASGPPTTAAMPSQSPKARLTPIAYAKAVALVLERLLATTIGVTCGLTEAAPTSAMSADGDDRLGRNVHREPLHMLYLDASQELLVAYADGLLRSFTLLSHSSTATRVIVSRTLMNRALTQVRHALAWNSHHAGAARPATAAGTDVPGRRSTSLNASLSALPPKELLTTGPLRGVGIGDAEAIEDRSSLVATSRNSRSPSRAACSEGAGGGPTVRLNNADAAEVMPAASPANIARAVMVSLSTRQIEPDVVLLATASSPLGLICLVHASGLVTVLDVQSRSETDGAVRMRMMLGDADDVKGGAGGGCAEQKPESGRGRAEAGVVVHSFMTTDEVTAAMFLGAYPCLVLADRQHQLSFHLMKGSSLLALLGEFAEQLEKDVMACAAGLREQAETEASGSTTAKLSLTGLRSTSSYTAAASSPRLPPTGRVKRGAERGSNPTATSSTLVWTFSVADTCASQRSLGYITALTFDALYATVYVGTSQGYIVSYLVRRFFMAFQLTPVFLRGVDGVAVSTYAAELQRALAAARPGASMCNNPSSDFLHNYLRVVFDVPPSVATQATETRPSSPRKRHVSLTGNPSTAATAASQSPKEIGGLIGVYKCRRDLFHVSWRGVTGKRRGGGGNGRYAAAPSQAISICTSSEALIAAAVLHDAVTRMKTVASACATAAEACPGTTATPDETQPWWCTPAGRKVKEYVTRKCRGDAARGGMGESTGTANASPADSGELELGAEGVQLLREWVAAVLAEQRRYLPRHTSDAEAVPEARQQRQRQQESFSTAPVDTQDGVTCGHDVFASGASHAGADQRAAAGGVRGGAATAASPASTAQHLAETLVQEVQEELLFGKEAPATVAAAHYGYGPVSELTTPAATPPHPITDSWVELLFTRQAMCTTSRSPLCFLTPPAMLERARRERQDRRGRMAATAAAAAGNAAGGAPAIPEWNAYVEGALPDYLADILSHPSQVLTEAERQALQQRSITVLQCRRNGYLCVGHADGGVTLWTPYACARLESLCPSTSLAATLDRLAASVKAQFRCLHDRILLERQRLAFEGSLRNSRHTEEERVACMKRRIRAMLLEHHLAQLQLERTQGEGEGDAGTLAGRAQETGSPPMLSTSAKSALNPRTWSTPDARRHSSRAAAAAKAQGSEKCSTSTQLFLCGSMEAELLAMRPLLCLLLGVSSPAELRARQLSLEDLFFLPFKARNLASLEAFNPHSYDVAVAVAMRRLRRDLIEKAEEYATEEPDGDPQLLPDALTAAVTQAVSTASHAVTSPASPVSLSGSAGYLQRKRQESVYDYRLSSLARAWHDGADQPEKGKPSDASGAAAFPGVLRLLLHRAMERAPYLSNGAVAANSPLTAASAAAPVNADKTEIAHGTAAHAAGAQPPSPTPAAPADGEYYEVCHALQVAEVQAESQWEVEELGRAWRRLQVSTVAATASSTTARWNSGHDRANVCDSPPTQLPLSSAAAVSAAVDRQVKRGLEARIAALSHRAVAAALLRNVQLCCRPAHTRAALAPPPLHPGDGASGAYSPWPPTTSRRGGGLAWVQSVLRQQAQQAFTEPLLTWLQLASSSVSPAVIPIRYGPTWIYGQQRSSALAAMAVPVLSGEEGLLPSPTNAPLQALCHTSSTPGGGGDPHAAPAEGYRESKKAFLTEVPGDATGAGAAAGSSLCPSERAVFDASGHAAVAGGTGRRAGQRSLSSRLSSTADRPPLCDVGMALSSRDSCSPLPSPLPPLKSTRANTISGHRLSSLGVHDARAMTADRDNPAASAMADTASLISRSLSSKSSFSMASIPPNATLSSPAFYPTPQVSQRLLTSSALHRTKLAHTGSCGSTPYQQRPVTTGVAGRRGAAGDYTVVTNTLHAAAARTTAPPATLVPTRTAVLHLRPAPTAEEAERAQRQHDMRVTWSPDVREPVNQHVSKCCCVFHKKKLFGESSSDSSSSSTDSSDEDADSKDAGTTGPGGDSAGCAHPNQIGCYLLTEVSHEDGFVISEGHEAFLKDRVVPENISARIGIEESVLGRSVAYLRALCRALEQEEGKSVLVSNDSLAELESSTPLASPVLHTSAFPAVAIIDADVPLGFRCPRHVLLIHDRMRSASKICLIRDFMPTSVQNILEHGRLPEAGAFFYFYQLAMAVHFSHLHHVVHRSISTDHTNCHGDASIVAQAPDAAMNSSSAATTGHPTSVGGGAPPLNMLFTTCRHCGVYQSRLQVLQTATGTPASPHSQPGRLTDSQARDIWACGVVLYYKLIASLPFDPLAQGGTVLPSNLTRTPQQVYDVRCRIVAMEYQIPAHLSIICRQLIEWTLQKDPQRRPSALEILRHPALARVRASVLGI</sequence>
<feature type="region of interest" description="Disordered" evidence="2">
    <location>
        <begin position="3753"/>
        <end position="3786"/>
    </location>
</feature>
<feature type="compositionally biased region" description="Polar residues" evidence="2">
    <location>
        <begin position="2380"/>
        <end position="2389"/>
    </location>
</feature>
<protein>
    <submittedName>
        <fullName evidence="4">Protein phosphatase inhibitor family protein</fullName>
    </submittedName>
</protein>
<evidence type="ECO:0000256" key="2">
    <source>
        <dbReference type="SAM" id="MobiDB-lite"/>
    </source>
</evidence>
<dbReference type="InterPro" id="IPR051242">
    <property type="entry name" value="WD-EF-hand_domain"/>
</dbReference>
<dbReference type="VEuPathDB" id="TriTrypDB:LdBPK_070840.1"/>
<feature type="region of interest" description="Disordered" evidence="2">
    <location>
        <begin position="2011"/>
        <end position="2035"/>
    </location>
</feature>
<feature type="region of interest" description="Disordered" evidence="2">
    <location>
        <begin position="2578"/>
        <end position="2608"/>
    </location>
</feature>
<feature type="region of interest" description="Disordered" evidence="2">
    <location>
        <begin position="1640"/>
        <end position="1668"/>
    </location>
</feature>
<feature type="region of interest" description="Disordered" evidence="2">
    <location>
        <begin position="3505"/>
        <end position="3529"/>
    </location>
</feature>
<feature type="region of interest" description="Disordered" evidence="2">
    <location>
        <begin position="1033"/>
        <end position="1098"/>
    </location>
</feature>
<dbReference type="InterPro" id="IPR011009">
    <property type="entry name" value="Kinase-like_dom_sf"/>
</dbReference>
<dbReference type="SUPFAM" id="SSF56112">
    <property type="entry name" value="Protein kinase-like (PK-like)"/>
    <property type="match status" value="1"/>
</dbReference>
<dbReference type="VEuPathDB" id="TriTrypDB:LDHU3_07.1020"/>
<dbReference type="SMART" id="SM00220">
    <property type="entry name" value="S_TKc"/>
    <property type="match status" value="1"/>
</dbReference>
<evidence type="ECO:0000256" key="1">
    <source>
        <dbReference type="ARBA" id="ARBA00022737"/>
    </source>
</evidence>
<dbReference type="Proteomes" id="UP000318821">
    <property type="component" value="Unassembled WGS sequence"/>
</dbReference>
<dbReference type="VEuPathDB" id="TriTrypDB:LdCL_070013300"/>
<feature type="region of interest" description="Disordered" evidence="2">
    <location>
        <begin position="1566"/>
        <end position="1601"/>
    </location>
</feature>
<dbReference type="PANTHER" id="PTHR44324">
    <property type="entry name" value="WD40 REPEAT DOMAIN 95"/>
    <property type="match status" value="1"/>
</dbReference>
<dbReference type="VEuPathDB" id="TriTrypDB:LdCL_070013100"/>
<keyword evidence="1" id="KW-0677">Repeat</keyword>
<feature type="domain" description="Protein kinase" evidence="3">
    <location>
        <begin position="3845"/>
        <end position="4143"/>
    </location>
</feature>
<dbReference type="PANTHER" id="PTHR44324:SF5">
    <property type="entry name" value="EF-HAND DOMAIN-CONTAINING PROTEIN"/>
    <property type="match status" value="1"/>
</dbReference>
<name>A0A504XAP7_LEIDO</name>
<feature type="region of interest" description="Disordered" evidence="2">
    <location>
        <begin position="1959"/>
        <end position="1978"/>
    </location>
</feature>
<feature type="compositionally biased region" description="Polar residues" evidence="2">
    <location>
        <begin position="2927"/>
        <end position="2949"/>
    </location>
</feature>
<feature type="region of interest" description="Disordered" evidence="2">
    <location>
        <begin position="3335"/>
        <end position="3356"/>
    </location>
</feature>
<feature type="compositionally biased region" description="Polar residues" evidence="2">
    <location>
        <begin position="3649"/>
        <end position="3659"/>
    </location>
</feature>
<feature type="compositionally biased region" description="Low complexity" evidence="2">
    <location>
        <begin position="1041"/>
        <end position="1060"/>
    </location>
</feature>
<reference evidence="5" key="1">
    <citation type="submission" date="2019-02" db="EMBL/GenBank/DDBJ databases">
        <title>FDA dAtabase for Regulatory Grade micrObial Sequences (FDA-ARGOS): Supporting development and validation of Infectious Disease Dx tests.</title>
        <authorList>
            <person name="Duncan R."/>
            <person name="Fisher C."/>
            <person name="Tallon L."/>
            <person name="Sadzewicz L."/>
            <person name="Sengamalay N."/>
            <person name="Ott S."/>
            <person name="Godinez A."/>
            <person name="Nagaraj S."/>
            <person name="Vavikolanu K."/>
            <person name="Vyas G."/>
            <person name="Nadendla S."/>
            <person name="Aluvathingal J."/>
            <person name="Sichtig H."/>
        </authorList>
    </citation>
    <scope>NUCLEOTIDE SEQUENCE [LARGE SCALE GENOMIC DNA]</scope>
    <source>
        <strain evidence="5">FDAARGOS_360</strain>
    </source>
</reference>
<dbReference type="VEuPathDB" id="TriTrypDB:LdBPK_070830.1"/>
<dbReference type="VEuPathDB" id="TriTrypDB:LDHU3_07.1000"/>
<comment type="caution">
    <text evidence="4">The sequence shown here is derived from an EMBL/GenBank/DDBJ whole genome shotgun (WGS) entry which is preliminary data.</text>
</comment>
<feature type="compositionally biased region" description="Basic residues" evidence="2">
    <location>
        <begin position="1579"/>
        <end position="1601"/>
    </location>
</feature>
<dbReference type="Gene3D" id="1.10.510.10">
    <property type="entry name" value="Transferase(Phosphotransferase) domain 1"/>
    <property type="match status" value="2"/>
</dbReference>
<feature type="region of interest" description="Disordered" evidence="2">
    <location>
        <begin position="1818"/>
        <end position="1838"/>
    </location>
</feature>
<feature type="region of interest" description="Disordered" evidence="2">
    <location>
        <begin position="2527"/>
        <end position="2548"/>
    </location>
</feature>
<feature type="region of interest" description="Disordered" evidence="2">
    <location>
        <begin position="1"/>
        <end position="110"/>
    </location>
</feature>
<dbReference type="VEuPathDB" id="TriTrypDB:LdCL_070013200"/>
<feature type="compositionally biased region" description="Low complexity" evidence="2">
    <location>
        <begin position="3755"/>
        <end position="3765"/>
    </location>
</feature>
<feature type="region of interest" description="Disordered" evidence="2">
    <location>
        <begin position="2380"/>
        <end position="2412"/>
    </location>
</feature>